<organism evidence="1 2">
    <name type="scientific">Armillaria gallica</name>
    <name type="common">Bulbous honey fungus</name>
    <name type="synonym">Armillaria bulbosa</name>
    <dbReference type="NCBI Taxonomy" id="47427"/>
    <lineage>
        <taxon>Eukaryota</taxon>
        <taxon>Fungi</taxon>
        <taxon>Dikarya</taxon>
        <taxon>Basidiomycota</taxon>
        <taxon>Agaricomycotina</taxon>
        <taxon>Agaricomycetes</taxon>
        <taxon>Agaricomycetidae</taxon>
        <taxon>Agaricales</taxon>
        <taxon>Marasmiineae</taxon>
        <taxon>Physalacriaceae</taxon>
        <taxon>Armillaria</taxon>
    </lineage>
</organism>
<dbReference type="EMBL" id="KZ293648">
    <property type="protein sequence ID" value="PBK98251.1"/>
    <property type="molecule type" value="Genomic_DNA"/>
</dbReference>
<name>A0A2H3DSR2_ARMGA</name>
<keyword evidence="2" id="KW-1185">Reference proteome</keyword>
<dbReference type="Proteomes" id="UP000217790">
    <property type="component" value="Unassembled WGS sequence"/>
</dbReference>
<dbReference type="AlphaFoldDB" id="A0A2H3DSR2"/>
<protein>
    <submittedName>
        <fullName evidence="1">Uncharacterized protein</fullName>
    </submittedName>
</protein>
<dbReference type="InParanoid" id="A0A2H3DSR2"/>
<accession>A0A2H3DSR2</accession>
<gene>
    <name evidence="1" type="ORF">ARMGADRAFT_1075108</name>
</gene>
<reference evidence="2" key="1">
    <citation type="journal article" date="2017" name="Nat. Ecol. Evol.">
        <title>Genome expansion and lineage-specific genetic innovations in the forest pathogenic fungi Armillaria.</title>
        <authorList>
            <person name="Sipos G."/>
            <person name="Prasanna A.N."/>
            <person name="Walter M.C."/>
            <person name="O'Connor E."/>
            <person name="Balint B."/>
            <person name="Krizsan K."/>
            <person name="Kiss B."/>
            <person name="Hess J."/>
            <person name="Varga T."/>
            <person name="Slot J."/>
            <person name="Riley R."/>
            <person name="Boka B."/>
            <person name="Rigling D."/>
            <person name="Barry K."/>
            <person name="Lee J."/>
            <person name="Mihaltcheva S."/>
            <person name="LaButti K."/>
            <person name="Lipzen A."/>
            <person name="Waldron R."/>
            <person name="Moloney N.M."/>
            <person name="Sperisen C."/>
            <person name="Kredics L."/>
            <person name="Vagvoelgyi C."/>
            <person name="Patrignani A."/>
            <person name="Fitzpatrick D."/>
            <person name="Nagy I."/>
            <person name="Doyle S."/>
            <person name="Anderson J.B."/>
            <person name="Grigoriev I.V."/>
            <person name="Gueldener U."/>
            <person name="Muensterkoetter M."/>
            <person name="Nagy L.G."/>
        </authorList>
    </citation>
    <scope>NUCLEOTIDE SEQUENCE [LARGE SCALE GENOMIC DNA]</scope>
    <source>
        <strain evidence="2">Ar21-2</strain>
    </source>
</reference>
<evidence type="ECO:0000313" key="2">
    <source>
        <dbReference type="Proteomes" id="UP000217790"/>
    </source>
</evidence>
<proteinExistence type="predicted"/>
<sequence length="195" mass="21298">MPQLQADHYSTLSQILHFLLHASPTCSSRQSPSPSSSLEAAEFELPTYAMECIHALPTEVAAAIPPMFDPQAPVTSLAMPRAEIAFRTGTAIFSDLSKDTVDSGVKFIYTGMVMGILSLSPRNLYNDEPPNVDGNGVYSKQAPLGAMSRELRCLSDIELADEALSAFVFLEELLVTDLYKPGQYVKIFLVHAVWS</sequence>
<evidence type="ECO:0000313" key="1">
    <source>
        <dbReference type="EMBL" id="PBK98251.1"/>
    </source>
</evidence>